<keyword evidence="1" id="KW-0472">Membrane</keyword>
<feature type="transmembrane region" description="Helical" evidence="1">
    <location>
        <begin position="58"/>
        <end position="76"/>
    </location>
</feature>
<evidence type="ECO:0000256" key="1">
    <source>
        <dbReference type="SAM" id="Phobius"/>
    </source>
</evidence>
<name>A0ABT6MDA5_9NOCA</name>
<accession>A0ABT6MDA5</accession>
<proteinExistence type="predicted"/>
<protein>
    <submittedName>
        <fullName evidence="3">Fatty acid desaturase</fullName>
    </submittedName>
</protein>
<comment type="caution">
    <text evidence="3">The sequence shown here is derived from an EMBL/GenBank/DDBJ whole genome shotgun (WGS) entry which is preliminary data.</text>
</comment>
<dbReference type="Proteomes" id="UP001160334">
    <property type="component" value="Unassembled WGS sequence"/>
</dbReference>
<reference evidence="3 4" key="1">
    <citation type="submission" date="2023-04" db="EMBL/GenBank/DDBJ databases">
        <title>Forest soil microbial communities from Buena Vista Peninsula, Colon Province, Panama.</title>
        <authorList>
            <person name="Bouskill N."/>
        </authorList>
    </citation>
    <scope>NUCLEOTIDE SEQUENCE [LARGE SCALE GENOMIC DNA]</scope>
    <source>
        <strain evidence="3 4">CFH S0262</strain>
    </source>
</reference>
<evidence type="ECO:0000259" key="2">
    <source>
        <dbReference type="Pfam" id="PF03779"/>
    </source>
</evidence>
<gene>
    <name evidence="3" type="ORF">M2280_003526</name>
</gene>
<keyword evidence="1" id="KW-0812">Transmembrane</keyword>
<dbReference type="InterPro" id="IPR005530">
    <property type="entry name" value="SPW"/>
</dbReference>
<evidence type="ECO:0000313" key="3">
    <source>
        <dbReference type="EMBL" id="MDH6282298.1"/>
    </source>
</evidence>
<sequence>MSTTPSMSMETHPDIAELRARYDEFGESPVPQLAEGLMVLAGLYAAASPWIIGFNGQTSLMMCNLLAGLAVALLAVGHATSFGRTHGIAFVAPLLGAWLIVSPWLVRHVSTSPGMIWSNVVVGAVVLVLGAGLLGMGMTRSGTRR</sequence>
<dbReference type="RefSeq" id="WP_280761608.1">
    <property type="nucleotide sequence ID" value="NZ_JARXVC010000009.1"/>
</dbReference>
<dbReference type="Pfam" id="PF03779">
    <property type="entry name" value="SPW"/>
    <property type="match status" value="1"/>
</dbReference>
<keyword evidence="1" id="KW-1133">Transmembrane helix</keyword>
<organism evidence="3 4">
    <name type="scientific">Prescottella agglutinans</name>
    <dbReference type="NCBI Taxonomy" id="1644129"/>
    <lineage>
        <taxon>Bacteria</taxon>
        <taxon>Bacillati</taxon>
        <taxon>Actinomycetota</taxon>
        <taxon>Actinomycetes</taxon>
        <taxon>Mycobacteriales</taxon>
        <taxon>Nocardiaceae</taxon>
        <taxon>Prescottella</taxon>
    </lineage>
</organism>
<keyword evidence="4" id="KW-1185">Reference proteome</keyword>
<feature type="transmembrane region" description="Helical" evidence="1">
    <location>
        <begin position="117"/>
        <end position="136"/>
    </location>
</feature>
<dbReference type="EMBL" id="JARXVC010000009">
    <property type="protein sequence ID" value="MDH6282298.1"/>
    <property type="molecule type" value="Genomic_DNA"/>
</dbReference>
<evidence type="ECO:0000313" key="4">
    <source>
        <dbReference type="Proteomes" id="UP001160334"/>
    </source>
</evidence>
<feature type="domain" description="SPW repeat-containing integral membrane" evidence="2">
    <location>
        <begin position="35"/>
        <end position="131"/>
    </location>
</feature>
<feature type="transmembrane region" description="Helical" evidence="1">
    <location>
        <begin position="88"/>
        <end position="105"/>
    </location>
</feature>